<name>A0A3N0GU27_9ACTN</name>
<evidence type="ECO:0008006" key="5">
    <source>
        <dbReference type="Google" id="ProtNLM"/>
    </source>
</evidence>
<feature type="transmembrane region" description="Helical" evidence="2">
    <location>
        <begin position="68"/>
        <end position="87"/>
    </location>
</feature>
<sequence>MPPTAAPRRLLSHPVARDLAVVLVWFVALGVLAAVVWWQVTPLADYTRTATNAEMGEEQLGQQVAADGWYLTLGAVGGLLSGVALLSMRWRDPLLMVAAVTVGSLLGAWVMLRVGLWLGPADPKSVLPHAAVGARVPMQLKPGASGVVYVWPITALLGAIGVIWGTEQHRTGSSEPAAVDGTGSGADAADEPSGHVAQ</sequence>
<protein>
    <recommendedName>
        <fullName evidence="5">DUF2567 domain-containing protein</fullName>
    </recommendedName>
</protein>
<dbReference type="Proteomes" id="UP000279994">
    <property type="component" value="Unassembled WGS sequence"/>
</dbReference>
<keyword evidence="2" id="KW-0472">Membrane</keyword>
<evidence type="ECO:0000313" key="3">
    <source>
        <dbReference type="EMBL" id="RNM15975.1"/>
    </source>
</evidence>
<keyword evidence="2" id="KW-0812">Transmembrane</keyword>
<keyword evidence="4" id="KW-1185">Reference proteome</keyword>
<feature type="transmembrane region" description="Helical" evidence="2">
    <location>
        <begin position="20"/>
        <end position="40"/>
    </location>
</feature>
<proteinExistence type="predicted"/>
<evidence type="ECO:0000256" key="1">
    <source>
        <dbReference type="SAM" id="MobiDB-lite"/>
    </source>
</evidence>
<dbReference type="AlphaFoldDB" id="A0A3N0GU27"/>
<keyword evidence="2" id="KW-1133">Transmembrane helix</keyword>
<reference evidence="3 4" key="1">
    <citation type="submission" date="2018-11" db="EMBL/GenBank/DDBJ databases">
        <authorList>
            <person name="Li F."/>
        </authorList>
    </citation>
    <scope>NUCLEOTIDE SEQUENCE [LARGE SCALE GENOMIC DNA]</scope>
    <source>
        <strain evidence="3 4">Gsoil 818</strain>
    </source>
</reference>
<gene>
    <name evidence="3" type="ORF">EFL26_07405</name>
</gene>
<accession>A0A3N0GU27</accession>
<evidence type="ECO:0000256" key="2">
    <source>
        <dbReference type="SAM" id="Phobius"/>
    </source>
</evidence>
<feature type="transmembrane region" description="Helical" evidence="2">
    <location>
        <begin position="94"/>
        <end position="118"/>
    </location>
</feature>
<feature type="region of interest" description="Disordered" evidence="1">
    <location>
        <begin position="171"/>
        <end position="198"/>
    </location>
</feature>
<dbReference type="EMBL" id="RJSF01000019">
    <property type="protein sequence ID" value="RNM15975.1"/>
    <property type="molecule type" value="Genomic_DNA"/>
</dbReference>
<comment type="caution">
    <text evidence="3">The sequence shown here is derived from an EMBL/GenBank/DDBJ whole genome shotgun (WGS) entry which is preliminary data.</text>
</comment>
<organism evidence="3 4">
    <name type="scientific">Nocardioides pocheonensis</name>
    <dbReference type="NCBI Taxonomy" id="661485"/>
    <lineage>
        <taxon>Bacteria</taxon>
        <taxon>Bacillati</taxon>
        <taxon>Actinomycetota</taxon>
        <taxon>Actinomycetes</taxon>
        <taxon>Propionibacteriales</taxon>
        <taxon>Nocardioidaceae</taxon>
        <taxon>Nocardioides</taxon>
    </lineage>
</organism>
<feature type="transmembrane region" description="Helical" evidence="2">
    <location>
        <begin position="146"/>
        <end position="165"/>
    </location>
</feature>
<evidence type="ECO:0000313" key="4">
    <source>
        <dbReference type="Proteomes" id="UP000279994"/>
    </source>
</evidence>